<dbReference type="GO" id="GO:0031538">
    <property type="term" value="P:negative regulation of anthocyanin metabolic process"/>
    <property type="evidence" value="ECO:0007669"/>
    <property type="project" value="EnsemblPlants"/>
</dbReference>
<comment type="subcellular location">
    <subcellularLocation>
        <location evidence="2">Cytoplasm</location>
    </subcellularLocation>
    <subcellularLocation>
        <location evidence="1">Nucleus</location>
    </subcellularLocation>
</comment>
<dbReference type="GO" id="GO:0008284">
    <property type="term" value="P:positive regulation of cell population proliferation"/>
    <property type="evidence" value="ECO:0007669"/>
    <property type="project" value="EnsemblPlants"/>
</dbReference>
<dbReference type="AlphaFoldDB" id="A0A9R1C5V2"/>
<feature type="region of interest" description="Disordered" evidence="9">
    <location>
        <begin position="391"/>
        <end position="418"/>
    </location>
</feature>
<keyword evidence="11" id="KW-1185">Reference proteome</keyword>
<evidence type="ECO:0000256" key="2">
    <source>
        <dbReference type="ARBA" id="ARBA00004496"/>
    </source>
</evidence>
<evidence type="ECO:0000256" key="9">
    <source>
        <dbReference type="SAM" id="MobiDB-lite"/>
    </source>
</evidence>
<dbReference type="Gramene" id="TRITD7Bv1G220690.1">
    <property type="protein sequence ID" value="TRITD7Bv1G220690.1"/>
    <property type="gene ID" value="TRITD7Bv1G220690"/>
</dbReference>
<dbReference type="Pfam" id="PF05625">
    <property type="entry name" value="PAXNEB"/>
    <property type="match status" value="1"/>
</dbReference>
<dbReference type="FunFam" id="3.40.50.300:FF:001766">
    <property type="entry name" value="Elongator complex protein 4"/>
    <property type="match status" value="1"/>
</dbReference>
<dbReference type="GO" id="GO:0010928">
    <property type="term" value="P:regulation of auxin mediated signaling pathway"/>
    <property type="evidence" value="ECO:0007669"/>
    <property type="project" value="EnsemblPlants"/>
</dbReference>
<evidence type="ECO:0000256" key="4">
    <source>
        <dbReference type="ARBA" id="ARBA00007573"/>
    </source>
</evidence>
<evidence type="ECO:0000256" key="3">
    <source>
        <dbReference type="ARBA" id="ARBA00005043"/>
    </source>
</evidence>
<dbReference type="PANTHER" id="PTHR12896:SF1">
    <property type="entry name" value="ELONGATOR COMPLEX PROTEIN 4"/>
    <property type="match status" value="1"/>
</dbReference>
<sequence>MIAQQPKRFPVRTSSSHLSLSRPSRQRGAAPTPMAAAAAAGTGAQTLGRSSFSRAASSKTASSSSPVTPSGVKLGPNGAAFVSSGIPDLDRILGGGFLLGSVVMVMEDSDAPHHLLLLRAFMAQGVVHKQPLLFAAPMKEPRSFLGALPAPAASSKEDARQRAMGGGAAGDGRASDEGLRIAWQYRKYFGDERNSSSEHRDSKQEFSHDFDLRKPLERHLLNAQHIECLSTKDVDTLHDLQDRCSAFLSKHQRKEGGNLSAGRIAIQSLCAPQCGYFGKDWDMVSFLRSVKAMVRSSNAVAIVTFPYTVLSDSFCKRWQHLADTLLSIKAIPDEDKDLAKLLTGYQDMVGFLHVHKVAQTNSQVPVILEASTFSLKLRKRRSLVLERLNQAPVDGSSGPSSGGSGSCSSSTQGSQLDF</sequence>
<dbReference type="EMBL" id="LT934124">
    <property type="protein sequence ID" value="VAI93406.1"/>
    <property type="molecule type" value="Genomic_DNA"/>
</dbReference>
<dbReference type="GO" id="GO:0008023">
    <property type="term" value="C:transcription elongation factor complex"/>
    <property type="evidence" value="ECO:0007669"/>
    <property type="project" value="TreeGrafter"/>
</dbReference>
<dbReference type="InterPro" id="IPR008728">
    <property type="entry name" value="Elongator_complex_protein_4"/>
</dbReference>
<proteinExistence type="inferred from homology"/>
<name>A0A9R1C5V2_TRITD</name>
<dbReference type="CDD" id="cd19494">
    <property type="entry name" value="Elp4"/>
    <property type="match status" value="1"/>
</dbReference>
<evidence type="ECO:0000313" key="10">
    <source>
        <dbReference type="EMBL" id="VAI93406.1"/>
    </source>
</evidence>
<evidence type="ECO:0000256" key="5">
    <source>
        <dbReference type="ARBA" id="ARBA00020265"/>
    </source>
</evidence>
<dbReference type="GO" id="GO:0035265">
    <property type="term" value="P:organ growth"/>
    <property type="evidence" value="ECO:0007669"/>
    <property type="project" value="EnsemblPlants"/>
</dbReference>
<evidence type="ECO:0000313" key="11">
    <source>
        <dbReference type="Proteomes" id="UP000324705"/>
    </source>
</evidence>
<dbReference type="OMA" id="VGTHNPP"/>
<dbReference type="SUPFAM" id="SSF52540">
    <property type="entry name" value="P-loop containing nucleoside triphosphate hydrolases"/>
    <property type="match status" value="1"/>
</dbReference>
<dbReference type="GO" id="GO:0071329">
    <property type="term" value="P:cellular response to sucrose stimulus"/>
    <property type="evidence" value="ECO:0007669"/>
    <property type="project" value="EnsemblPlants"/>
</dbReference>
<dbReference type="GO" id="GO:0005737">
    <property type="term" value="C:cytoplasm"/>
    <property type="evidence" value="ECO:0007669"/>
    <property type="project" value="UniProtKB-SubCell"/>
</dbReference>
<keyword evidence="8" id="KW-0539">Nucleus</keyword>
<dbReference type="GO" id="GO:0033588">
    <property type="term" value="C:elongator holoenzyme complex"/>
    <property type="evidence" value="ECO:0007669"/>
    <property type="project" value="EnsemblPlants"/>
</dbReference>
<reference evidence="10 11" key="1">
    <citation type="submission" date="2017-09" db="EMBL/GenBank/DDBJ databases">
        <authorList>
            <consortium name="International Durum Wheat Genome Sequencing Consortium (IDWGSC)"/>
            <person name="Milanesi L."/>
        </authorList>
    </citation>
    <scope>NUCLEOTIDE SEQUENCE [LARGE SCALE GENOMIC DNA]</scope>
    <source>
        <strain evidence="11">cv. Svevo</strain>
    </source>
</reference>
<evidence type="ECO:0000256" key="1">
    <source>
        <dbReference type="ARBA" id="ARBA00004123"/>
    </source>
</evidence>
<feature type="region of interest" description="Disordered" evidence="9">
    <location>
        <begin position="151"/>
        <end position="172"/>
    </location>
</feature>
<dbReference type="Gene3D" id="3.40.50.300">
    <property type="entry name" value="P-loop containing nucleotide triphosphate hydrolases"/>
    <property type="match status" value="1"/>
</dbReference>
<organism evidence="10 11">
    <name type="scientific">Triticum turgidum subsp. durum</name>
    <name type="common">Durum wheat</name>
    <name type="synonym">Triticum durum</name>
    <dbReference type="NCBI Taxonomy" id="4567"/>
    <lineage>
        <taxon>Eukaryota</taxon>
        <taxon>Viridiplantae</taxon>
        <taxon>Streptophyta</taxon>
        <taxon>Embryophyta</taxon>
        <taxon>Tracheophyta</taxon>
        <taxon>Spermatophyta</taxon>
        <taxon>Magnoliopsida</taxon>
        <taxon>Liliopsida</taxon>
        <taxon>Poales</taxon>
        <taxon>Poaceae</taxon>
        <taxon>BOP clade</taxon>
        <taxon>Pooideae</taxon>
        <taxon>Triticodae</taxon>
        <taxon>Triticeae</taxon>
        <taxon>Triticinae</taxon>
        <taxon>Triticum</taxon>
    </lineage>
</organism>
<dbReference type="GO" id="GO:0043609">
    <property type="term" value="P:regulation of carbon utilization"/>
    <property type="evidence" value="ECO:0007669"/>
    <property type="project" value="EnsemblPlants"/>
</dbReference>
<feature type="compositionally biased region" description="Low complexity" evidence="9">
    <location>
        <begin position="12"/>
        <end position="73"/>
    </location>
</feature>
<keyword evidence="7" id="KW-0819">tRNA processing</keyword>
<dbReference type="InterPro" id="IPR027417">
    <property type="entry name" value="P-loop_NTPase"/>
</dbReference>
<dbReference type="GO" id="GO:0006979">
    <property type="term" value="P:response to oxidative stress"/>
    <property type="evidence" value="ECO:0007669"/>
    <property type="project" value="EnsemblPlants"/>
</dbReference>
<dbReference type="GO" id="GO:0009737">
    <property type="term" value="P:response to abscisic acid"/>
    <property type="evidence" value="ECO:0007669"/>
    <property type="project" value="EnsemblPlants"/>
</dbReference>
<evidence type="ECO:0000256" key="8">
    <source>
        <dbReference type="ARBA" id="ARBA00023242"/>
    </source>
</evidence>
<dbReference type="Proteomes" id="UP000324705">
    <property type="component" value="Chromosome 7B"/>
</dbReference>
<comment type="similarity">
    <text evidence="4">Belongs to the ELP4 family.</text>
</comment>
<dbReference type="GO" id="GO:0051301">
    <property type="term" value="P:cell division"/>
    <property type="evidence" value="ECO:0007669"/>
    <property type="project" value="EnsemblPlants"/>
</dbReference>
<gene>
    <name evidence="10" type="ORF">TRITD_7Bv1G220690</name>
</gene>
<dbReference type="GO" id="GO:2000024">
    <property type="term" value="P:regulation of leaf development"/>
    <property type="evidence" value="ECO:0007669"/>
    <property type="project" value="EnsemblPlants"/>
</dbReference>
<protein>
    <recommendedName>
        <fullName evidence="5">Elongator complex protein 4</fullName>
    </recommendedName>
</protein>
<keyword evidence="6" id="KW-0963">Cytoplasm</keyword>
<dbReference type="GO" id="GO:0002098">
    <property type="term" value="P:tRNA wobble uridine modification"/>
    <property type="evidence" value="ECO:0007669"/>
    <property type="project" value="InterPro"/>
</dbReference>
<feature type="compositionally biased region" description="Low complexity" evidence="9">
    <location>
        <begin position="406"/>
        <end position="418"/>
    </location>
</feature>
<accession>A0A9R1C5V2</accession>
<feature type="region of interest" description="Disordered" evidence="9">
    <location>
        <begin position="1"/>
        <end position="74"/>
    </location>
</feature>
<evidence type="ECO:0000256" key="6">
    <source>
        <dbReference type="ARBA" id="ARBA00022490"/>
    </source>
</evidence>
<evidence type="ECO:0000256" key="7">
    <source>
        <dbReference type="ARBA" id="ARBA00022694"/>
    </source>
</evidence>
<dbReference type="PANTHER" id="PTHR12896">
    <property type="entry name" value="PAX6 NEIGHBOR PROTEIN PAXNEB"/>
    <property type="match status" value="1"/>
</dbReference>
<comment type="pathway">
    <text evidence="3">tRNA modification; 5-methoxycarbonylmethyl-2-thiouridine-tRNA biosynthesis.</text>
</comment>